<protein>
    <submittedName>
        <fullName evidence="1">Uncharacterized protein</fullName>
    </submittedName>
</protein>
<evidence type="ECO:0000313" key="1">
    <source>
        <dbReference type="EMBL" id="USY18578.1"/>
    </source>
</evidence>
<gene>
    <name evidence="1" type="ORF">NE857_25255</name>
</gene>
<name>A0ABY5D5Q8_9ACTN</name>
<reference evidence="1" key="1">
    <citation type="submission" date="2022-06" db="EMBL/GenBank/DDBJ databases">
        <authorList>
            <person name="Ping M."/>
        </authorList>
    </citation>
    <scope>NUCLEOTIDE SEQUENCE</scope>
    <source>
        <strain evidence="1">JCM11759T</strain>
    </source>
</reference>
<accession>A0ABY5D5Q8</accession>
<dbReference type="RefSeq" id="WP_254417958.1">
    <property type="nucleotide sequence ID" value="NZ_BAAAJB010000035.1"/>
</dbReference>
<dbReference type="EMBL" id="CP099837">
    <property type="protein sequence ID" value="USY18578.1"/>
    <property type="molecule type" value="Genomic_DNA"/>
</dbReference>
<keyword evidence="2" id="KW-1185">Reference proteome</keyword>
<organism evidence="1 2">
    <name type="scientific">Nocardiopsis exhalans</name>
    <dbReference type="NCBI Taxonomy" id="163604"/>
    <lineage>
        <taxon>Bacteria</taxon>
        <taxon>Bacillati</taxon>
        <taxon>Actinomycetota</taxon>
        <taxon>Actinomycetes</taxon>
        <taxon>Streptosporangiales</taxon>
        <taxon>Nocardiopsidaceae</taxon>
        <taxon>Nocardiopsis</taxon>
    </lineage>
</organism>
<evidence type="ECO:0000313" key="2">
    <source>
        <dbReference type="Proteomes" id="UP001055940"/>
    </source>
</evidence>
<sequence>MLPRTRGDLFGAGVRSGADAALAMVLGAGADSPSPGARVLTALNHNL</sequence>
<proteinExistence type="predicted"/>
<dbReference type="Proteomes" id="UP001055940">
    <property type="component" value="Chromosome"/>
</dbReference>